<dbReference type="AlphaFoldDB" id="A0A7S0HP37"/>
<protein>
    <submittedName>
        <fullName evidence="1">Uncharacterized protein</fullName>
    </submittedName>
</protein>
<sequence>MAPRNALSFEVLDDVDFGVPVRKIAGSSGSDLQRTMAKLCFRQCEAKANRKRWNSDKVVAATGPQVQDAQVVASLLSKSQPSISKIVSRSSVAVALSQEQARIAPSPRRFKRMSQI</sequence>
<evidence type="ECO:0000313" key="1">
    <source>
        <dbReference type="EMBL" id="CAD8488550.1"/>
    </source>
</evidence>
<dbReference type="EMBL" id="HBEO01018953">
    <property type="protein sequence ID" value="CAD8488550.1"/>
    <property type="molecule type" value="Transcribed_RNA"/>
</dbReference>
<proteinExistence type="predicted"/>
<accession>A0A7S0HP37</accession>
<organism evidence="1">
    <name type="scientific">Hanusia phi</name>
    <dbReference type="NCBI Taxonomy" id="3032"/>
    <lineage>
        <taxon>Eukaryota</taxon>
        <taxon>Cryptophyceae</taxon>
        <taxon>Pyrenomonadales</taxon>
        <taxon>Geminigeraceae</taxon>
        <taxon>Hanusia</taxon>
    </lineage>
</organism>
<reference evidence="1" key="1">
    <citation type="submission" date="2021-01" db="EMBL/GenBank/DDBJ databases">
        <authorList>
            <person name="Corre E."/>
            <person name="Pelletier E."/>
            <person name="Niang G."/>
            <person name="Scheremetjew M."/>
            <person name="Finn R."/>
            <person name="Kale V."/>
            <person name="Holt S."/>
            <person name="Cochrane G."/>
            <person name="Meng A."/>
            <person name="Brown T."/>
            <person name="Cohen L."/>
        </authorList>
    </citation>
    <scope>NUCLEOTIDE SEQUENCE</scope>
    <source>
        <strain evidence="1">CCMP325</strain>
    </source>
</reference>
<name>A0A7S0HP37_9CRYP</name>
<gene>
    <name evidence="1" type="ORF">HPHI1048_LOCUS12898</name>
</gene>